<protein>
    <recommendedName>
        <fullName evidence="4">Outer membrane protein assembly factor BamE</fullName>
    </recommendedName>
</protein>
<keyword evidence="3 4" id="KW-0998">Cell outer membrane</keyword>
<dbReference type="AlphaFoldDB" id="A0A221KEE0"/>
<dbReference type="PANTHER" id="PTHR37482">
    <property type="entry name" value="OUTER MEMBRANE PROTEIN ASSEMBLY FACTOR BAME"/>
    <property type="match status" value="1"/>
</dbReference>
<organism evidence="8 9">
    <name type="scientific">Vitreoscilla filiformis</name>
    <dbReference type="NCBI Taxonomy" id="63"/>
    <lineage>
        <taxon>Bacteria</taxon>
        <taxon>Pseudomonadati</taxon>
        <taxon>Pseudomonadota</taxon>
        <taxon>Betaproteobacteria</taxon>
        <taxon>Neisseriales</taxon>
        <taxon>Neisseriaceae</taxon>
        <taxon>Vitreoscilla</taxon>
    </lineage>
</organism>
<dbReference type="KEGG" id="vff:VITFI_CDS1429"/>
<dbReference type="Pfam" id="PF04355">
    <property type="entry name" value="BamE"/>
    <property type="match status" value="1"/>
</dbReference>
<comment type="subcellular location">
    <subcellularLocation>
        <location evidence="4">Cell outer membrane</location>
        <topology evidence="4">Lipid-anchor</topology>
    </subcellularLocation>
</comment>
<dbReference type="GO" id="GO:0030674">
    <property type="term" value="F:protein-macromolecule adaptor activity"/>
    <property type="evidence" value="ECO:0007669"/>
    <property type="project" value="TreeGrafter"/>
</dbReference>
<keyword evidence="4" id="KW-0564">Palmitate</keyword>
<dbReference type="Proteomes" id="UP000199729">
    <property type="component" value="Chromosome"/>
</dbReference>
<feature type="signal peptide" evidence="6">
    <location>
        <begin position="1"/>
        <end position="23"/>
    </location>
</feature>
<keyword evidence="9" id="KW-1185">Reference proteome</keyword>
<dbReference type="InterPro" id="IPR037873">
    <property type="entry name" value="BamE-like"/>
</dbReference>
<feature type="compositionally biased region" description="Low complexity" evidence="5">
    <location>
        <begin position="151"/>
        <end position="179"/>
    </location>
</feature>
<evidence type="ECO:0000256" key="4">
    <source>
        <dbReference type="HAMAP-Rule" id="MF_00925"/>
    </source>
</evidence>
<dbReference type="GO" id="GO:0043165">
    <property type="term" value="P:Gram-negative-bacterium-type cell outer membrane assembly"/>
    <property type="evidence" value="ECO:0007669"/>
    <property type="project" value="UniProtKB-UniRule"/>
</dbReference>
<keyword evidence="1 4" id="KW-0732">Signal</keyword>
<dbReference type="GO" id="GO:0051205">
    <property type="term" value="P:protein insertion into membrane"/>
    <property type="evidence" value="ECO:0007669"/>
    <property type="project" value="UniProtKB-UniRule"/>
</dbReference>
<reference evidence="8 9" key="1">
    <citation type="submission" date="2017-07" db="EMBL/GenBank/DDBJ databases">
        <title>Complete Genome Sequence of the cosmetic ferment Vitreoscilla filiformis (ATCC15551).</title>
        <authorList>
            <person name="Contreras S."/>
            <person name="Sagory-Zalkind P."/>
            <person name="Blanquart H."/>
            <person name="Iltis A."/>
            <person name="Morand S.C."/>
        </authorList>
    </citation>
    <scope>NUCLEOTIDE SEQUENCE [LARGE SCALE GENOMIC DNA]</scope>
    <source>
        <strain evidence="8 9">ATCC 15551</strain>
    </source>
</reference>
<feature type="chain" id="PRO_5013406905" description="Outer membrane protein assembly factor BamE" evidence="6">
    <location>
        <begin position="24"/>
        <end position="179"/>
    </location>
</feature>
<proteinExistence type="inferred from homology"/>
<dbReference type="InterPro" id="IPR026592">
    <property type="entry name" value="BamE"/>
</dbReference>
<gene>
    <name evidence="4" type="primary">bamE</name>
    <name evidence="8" type="ORF">VITFI_CDS1429</name>
</gene>
<dbReference type="Gene3D" id="3.30.1450.10">
    <property type="match status" value="1"/>
</dbReference>
<evidence type="ECO:0000256" key="3">
    <source>
        <dbReference type="ARBA" id="ARBA00023237"/>
    </source>
</evidence>
<dbReference type="GO" id="GO:1990063">
    <property type="term" value="C:Bam protein complex"/>
    <property type="evidence" value="ECO:0007669"/>
    <property type="project" value="TreeGrafter"/>
</dbReference>
<dbReference type="PANTHER" id="PTHR37482:SF1">
    <property type="entry name" value="OUTER MEMBRANE PROTEIN ASSEMBLY FACTOR BAME"/>
    <property type="match status" value="1"/>
</dbReference>
<evidence type="ECO:0000256" key="6">
    <source>
        <dbReference type="SAM" id="SignalP"/>
    </source>
</evidence>
<dbReference type="InterPro" id="IPR007450">
    <property type="entry name" value="BamE_dom"/>
</dbReference>
<sequence>MRLPLVALTLSSCGLLLGGCTTASNTAVDTISRVISVYKVDVVQGNVVTREQIAAVVPGKTRAEVRDVLGSPLLADPFHPDRWDYAFSLKRDGKVIQRRHVVVWFDGNVVKQVDAPADLPSEREFVTSINPSTGQKPRPEPKLALTDAERAAVPVPAAVTAAASAPVSPSRSYPPLEPL</sequence>
<keyword evidence="2 4" id="KW-0472">Membrane</keyword>
<evidence type="ECO:0000256" key="1">
    <source>
        <dbReference type="ARBA" id="ARBA00022729"/>
    </source>
</evidence>
<dbReference type="PROSITE" id="PS51257">
    <property type="entry name" value="PROKAR_LIPOPROTEIN"/>
    <property type="match status" value="1"/>
</dbReference>
<evidence type="ECO:0000256" key="2">
    <source>
        <dbReference type="ARBA" id="ARBA00023136"/>
    </source>
</evidence>
<feature type="domain" description="Outer membrane protein assembly factor BamE" evidence="7">
    <location>
        <begin position="45"/>
        <end position="111"/>
    </location>
</feature>
<evidence type="ECO:0000259" key="7">
    <source>
        <dbReference type="Pfam" id="PF04355"/>
    </source>
</evidence>
<evidence type="ECO:0000313" key="9">
    <source>
        <dbReference type="Proteomes" id="UP000199729"/>
    </source>
</evidence>
<name>A0A221KEE0_VITFI</name>
<comment type="similarity">
    <text evidence="4">Belongs to the BamE family.</text>
</comment>
<dbReference type="EMBL" id="CP022423">
    <property type="protein sequence ID" value="ASM77207.1"/>
    <property type="molecule type" value="Genomic_DNA"/>
</dbReference>
<comment type="subunit">
    <text evidence="4">Part of the Bam complex.</text>
</comment>
<evidence type="ECO:0000256" key="5">
    <source>
        <dbReference type="SAM" id="MobiDB-lite"/>
    </source>
</evidence>
<comment type="function">
    <text evidence="4">Part of the outer membrane protein assembly complex, which is involved in assembly and insertion of beta-barrel proteins into the outer membrane.</text>
</comment>
<accession>A0A221KEE0</accession>
<evidence type="ECO:0000313" key="8">
    <source>
        <dbReference type="EMBL" id="ASM77207.1"/>
    </source>
</evidence>
<feature type="region of interest" description="Disordered" evidence="5">
    <location>
        <begin position="127"/>
        <end position="179"/>
    </location>
</feature>
<keyword evidence="4" id="KW-0449">Lipoprotein</keyword>
<dbReference type="HAMAP" id="MF_00925">
    <property type="entry name" value="OM_assembly_BamE"/>
    <property type="match status" value="1"/>
</dbReference>